<sequence>MSKCLKKNSEFKIINKLKDTKGVEEMGKNIDKDRQNKTVLFDALKNHLSNRVVRFDVPGHKGGRGNKEFRDFIGLDAMQMDVNSMKPLDNLCHPTSVIKEAQDIAAEAFGAKEAYFMVSGTTGAVQAMIMATCKAGDKIIIPRNVHRSAINALVICGAIPVYINPGLNKKLGISLGMSINDVKKAIQENPDAKAILVNNPTYYGICSDLKSIVKLAHENDMFVLVDEAHGAHFSFDDNLPISGMAAGADMAAISMHKTGGSLTQSSILLSGERINADYVRQIINLTQTTSSSYLLMTSLDVARKNLAINGKELFEKTVKFAEYARNEINKLGGYYAYGKELIDGDSVYDFDTTKLSVYTKDIGLAGIEVYDILRDDYEIQIEFGDLGNILAIISAGDRGLEIERLISSLAEIKRLYSKDSTGMFDHEYINPDVVLPPQKAFYSEKEMIPIKDSAGKISGEFVMAYPPGIPILAPGERITEEIISYIEYAKEKGCLLTGTEDMHVEKINVVLE</sequence>
<dbReference type="Gene3D" id="3.40.640.10">
    <property type="entry name" value="Type I PLP-dependent aspartate aminotransferase-like (Major domain)"/>
    <property type="match status" value="1"/>
</dbReference>
<dbReference type="Pfam" id="PF03711">
    <property type="entry name" value="OKR_DC_1_C"/>
    <property type="match status" value="1"/>
</dbReference>
<dbReference type="GO" id="GO:0004497">
    <property type="term" value="F:monooxygenase activity"/>
    <property type="evidence" value="ECO:0007669"/>
    <property type="project" value="UniProtKB-KW"/>
</dbReference>
<dbReference type="PANTHER" id="PTHR43277:SF4">
    <property type="entry name" value="ARGININE DECARBOXYLASE"/>
    <property type="match status" value="1"/>
</dbReference>
<accession>A0A133ZZY3</accession>
<evidence type="ECO:0000256" key="5">
    <source>
        <dbReference type="ARBA" id="ARBA00023239"/>
    </source>
</evidence>
<dbReference type="PROSITE" id="PS00703">
    <property type="entry name" value="OKR_DC_1"/>
    <property type="match status" value="1"/>
</dbReference>
<evidence type="ECO:0000256" key="1">
    <source>
        <dbReference type="ARBA" id="ARBA00001933"/>
    </source>
</evidence>
<evidence type="ECO:0000259" key="6">
    <source>
        <dbReference type="PROSITE" id="PS00703"/>
    </source>
</evidence>
<comment type="cofactor">
    <cofactor evidence="1">
        <name>pyridoxal 5'-phosphate</name>
        <dbReference type="ChEBI" id="CHEBI:597326"/>
    </cofactor>
</comment>
<comment type="similarity">
    <text evidence="2">Belongs to the Orn/Lys/Arg decarboxylase class-I family.</text>
</comment>
<evidence type="ECO:0000256" key="2">
    <source>
        <dbReference type="ARBA" id="ARBA00010671"/>
    </source>
</evidence>
<dbReference type="InterPro" id="IPR015421">
    <property type="entry name" value="PyrdxlP-dep_Trfase_major"/>
</dbReference>
<dbReference type="InterPro" id="IPR015424">
    <property type="entry name" value="PyrdxlP-dep_Trfase"/>
</dbReference>
<evidence type="ECO:0000313" key="7">
    <source>
        <dbReference type="EMBL" id="KXB61004.1"/>
    </source>
</evidence>
<dbReference type="InterPro" id="IPR052357">
    <property type="entry name" value="Orn_Lys_Arg_decarboxylase-I"/>
</dbReference>
<evidence type="ECO:0000313" key="8">
    <source>
        <dbReference type="Proteomes" id="UP000070483"/>
    </source>
</evidence>
<dbReference type="InterPro" id="IPR008286">
    <property type="entry name" value="Prn/Lys/Arg_de-COase_C"/>
</dbReference>
<evidence type="ECO:0000256" key="3">
    <source>
        <dbReference type="ARBA" id="ARBA00022793"/>
    </source>
</evidence>
<dbReference type="PATRIC" id="fig|157687.3.peg.1870"/>
<gene>
    <name evidence="7" type="ORF">HMPREF3180_01873</name>
</gene>
<dbReference type="Proteomes" id="UP000070483">
    <property type="component" value="Unassembled WGS sequence"/>
</dbReference>
<dbReference type="PANTHER" id="PTHR43277">
    <property type="entry name" value="ARGININE DECARBOXYLASE"/>
    <property type="match status" value="1"/>
</dbReference>
<dbReference type="Pfam" id="PF01276">
    <property type="entry name" value="OKR_DC_1"/>
    <property type="match status" value="1"/>
</dbReference>
<keyword evidence="7" id="KW-0560">Oxidoreductase</keyword>
<dbReference type="InterPro" id="IPR000310">
    <property type="entry name" value="Orn/Lys/Arg_deCO2ase_major_dom"/>
</dbReference>
<dbReference type="Gene3D" id="3.90.100.10">
    <property type="entry name" value="Orn/Lys/Arg decarboxylase, C-terminal domain"/>
    <property type="match status" value="1"/>
</dbReference>
<keyword evidence="4" id="KW-0663">Pyridoxal phosphate</keyword>
<dbReference type="AlphaFoldDB" id="A0A133ZZY3"/>
<proteinExistence type="inferred from homology"/>
<keyword evidence="3" id="KW-0210">Decarboxylase</keyword>
<dbReference type="GO" id="GO:0016831">
    <property type="term" value="F:carboxy-lyase activity"/>
    <property type="evidence" value="ECO:0007669"/>
    <property type="project" value="UniProtKB-KW"/>
</dbReference>
<organism evidence="7 8">
    <name type="scientific">Leptotrichia wadei</name>
    <dbReference type="NCBI Taxonomy" id="157687"/>
    <lineage>
        <taxon>Bacteria</taxon>
        <taxon>Fusobacteriati</taxon>
        <taxon>Fusobacteriota</taxon>
        <taxon>Fusobacteriia</taxon>
        <taxon>Fusobacteriales</taxon>
        <taxon>Leptotrichiaceae</taxon>
        <taxon>Leptotrichia</taxon>
    </lineage>
</organism>
<evidence type="ECO:0000256" key="4">
    <source>
        <dbReference type="ARBA" id="ARBA00022898"/>
    </source>
</evidence>
<dbReference type="EMBL" id="LSDD01000146">
    <property type="protein sequence ID" value="KXB61004.1"/>
    <property type="molecule type" value="Genomic_DNA"/>
</dbReference>
<comment type="caution">
    <text evidence="7">The sequence shown here is derived from an EMBL/GenBank/DDBJ whole genome shotgun (WGS) entry which is preliminary data.</text>
</comment>
<feature type="domain" description="Orn/Lys/Arg decarboxylases family 1 pyridoxal-P attachment site" evidence="6">
    <location>
        <begin position="252"/>
        <end position="266"/>
    </location>
</feature>
<name>A0A133ZZY3_9FUSO</name>
<keyword evidence="7" id="KW-0503">Monooxygenase</keyword>
<protein>
    <submittedName>
        <fullName evidence="7">Putative arginine 2-monooxygenase</fullName>
    </submittedName>
</protein>
<dbReference type="STRING" id="157687.HMPREF3180_01873"/>
<keyword evidence="5" id="KW-0456">Lyase</keyword>
<keyword evidence="8" id="KW-1185">Reference proteome</keyword>
<reference evidence="8" key="1">
    <citation type="submission" date="2016-01" db="EMBL/GenBank/DDBJ databases">
        <authorList>
            <person name="Mitreva M."/>
            <person name="Pepin K.H."/>
            <person name="Mihindukulasuriya K.A."/>
            <person name="Fulton R."/>
            <person name="Fronick C."/>
            <person name="O'Laughlin M."/>
            <person name="Miner T."/>
            <person name="Herter B."/>
            <person name="Rosa B.A."/>
            <person name="Cordes M."/>
            <person name="Tomlinson C."/>
            <person name="Wollam A."/>
            <person name="Palsikar V.B."/>
            <person name="Mardis E.R."/>
            <person name="Wilson R.K."/>
        </authorList>
    </citation>
    <scope>NUCLEOTIDE SEQUENCE [LARGE SCALE GENOMIC DNA]</scope>
    <source>
        <strain evidence="8">KA00185</strain>
    </source>
</reference>
<dbReference type="SUPFAM" id="SSF53383">
    <property type="entry name" value="PLP-dependent transferases"/>
    <property type="match status" value="1"/>
</dbReference>
<dbReference type="CDD" id="cd00615">
    <property type="entry name" value="Orn_deC_like"/>
    <property type="match status" value="1"/>
</dbReference>